<gene>
    <name evidence="2" type="ORF">RCOM_1726040</name>
</gene>
<dbReference type="EMBL" id="EQ973811">
    <property type="protein sequence ID" value="EEF45631.1"/>
    <property type="molecule type" value="Genomic_DNA"/>
</dbReference>
<proteinExistence type="predicted"/>
<keyword evidence="3" id="KW-1185">Reference proteome</keyword>
<dbReference type="InParanoid" id="B9RSL4"/>
<keyword evidence="1" id="KW-0812">Transmembrane</keyword>
<protein>
    <submittedName>
        <fullName evidence="2">Uncharacterized protein</fullName>
    </submittedName>
</protein>
<evidence type="ECO:0000313" key="2">
    <source>
        <dbReference type="EMBL" id="EEF45631.1"/>
    </source>
</evidence>
<keyword evidence="1" id="KW-1133">Transmembrane helix</keyword>
<sequence length="121" mass="13886">MIYDVSLVEDKIAHLDMDLEDVMKFQEALETHCRMDREQSYYKIEDLVNQSLVVIDETRLKVVMEIKSCFPDTDLSFLEEANMEESEAAMEIDPASDALLLTLILMYLLLPSGACLILLFC</sequence>
<organism evidence="2 3">
    <name type="scientific">Ricinus communis</name>
    <name type="common">Castor bean</name>
    <dbReference type="NCBI Taxonomy" id="3988"/>
    <lineage>
        <taxon>Eukaryota</taxon>
        <taxon>Viridiplantae</taxon>
        <taxon>Streptophyta</taxon>
        <taxon>Embryophyta</taxon>
        <taxon>Tracheophyta</taxon>
        <taxon>Spermatophyta</taxon>
        <taxon>Magnoliopsida</taxon>
        <taxon>eudicotyledons</taxon>
        <taxon>Gunneridae</taxon>
        <taxon>Pentapetalae</taxon>
        <taxon>rosids</taxon>
        <taxon>fabids</taxon>
        <taxon>Malpighiales</taxon>
        <taxon>Euphorbiaceae</taxon>
        <taxon>Acalyphoideae</taxon>
        <taxon>Acalypheae</taxon>
        <taxon>Ricinus</taxon>
    </lineage>
</organism>
<dbReference type="Proteomes" id="UP000008311">
    <property type="component" value="Unassembled WGS sequence"/>
</dbReference>
<accession>B9RSL4</accession>
<reference evidence="3" key="1">
    <citation type="journal article" date="2010" name="Nat. Biotechnol.">
        <title>Draft genome sequence of the oilseed species Ricinus communis.</title>
        <authorList>
            <person name="Chan A.P."/>
            <person name="Crabtree J."/>
            <person name="Zhao Q."/>
            <person name="Lorenzi H."/>
            <person name="Orvis J."/>
            <person name="Puiu D."/>
            <person name="Melake-Berhan A."/>
            <person name="Jones K.M."/>
            <person name="Redman J."/>
            <person name="Chen G."/>
            <person name="Cahoon E.B."/>
            <person name="Gedil M."/>
            <person name="Stanke M."/>
            <person name="Haas B.J."/>
            <person name="Wortman J.R."/>
            <person name="Fraser-Liggett C.M."/>
            <person name="Ravel J."/>
            <person name="Rabinowicz P.D."/>
        </authorList>
    </citation>
    <scope>NUCLEOTIDE SEQUENCE [LARGE SCALE GENOMIC DNA]</scope>
    <source>
        <strain evidence="3">cv. Hale</strain>
    </source>
</reference>
<feature type="transmembrane region" description="Helical" evidence="1">
    <location>
        <begin position="98"/>
        <end position="120"/>
    </location>
</feature>
<dbReference type="AlphaFoldDB" id="B9RSL4"/>
<evidence type="ECO:0000313" key="3">
    <source>
        <dbReference type="Proteomes" id="UP000008311"/>
    </source>
</evidence>
<name>B9RSL4_RICCO</name>
<evidence type="ECO:0000256" key="1">
    <source>
        <dbReference type="SAM" id="Phobius"/>
    </source>
</evidence>
<keyword evidence="1" id="KW-0472">Membrane</keyword>